<reference evidence="1 2" key="1">
    <citation type="submission" date="2016-11" db="EMBL/GenBank/DDBJ databases">
        <authorList>
            <person name="Klemetsen T."/>
        </authorList>
    </citation>
    <scope>NUCLEOTIDE SEQUENCE [LARGE SCALE GENOMIC DNA]</scope>
    <source>
        <strain evidence="1">MT 2528</strain>
    </source>
</reference>
<dbReference type="InterPro" id="IPR054184">
    <property type="entry name" value="DUF6890"/>
</dbReference>
<name>A0ABY1HL93_9GAMM</name>
<dbReference type="Pfam" id="PF21830">
    <property type="entry name" value="DUF6890"/>
    <property type="match status" value="1"/>
</dbReference>
<sequence length="40" mass="4354">MPHAPDNTESYARALWLDKSQTEKHAIAVANGIAKAFNGE</sequence>
<organism evidence="1 2">
    <name type="scientific">Moritella viscosa</name>
    <dbReference type="NCBI Taxonomy" id="80854"/>
    <lineage>
        <taxon>Bacteria</taxon>
        <taxon>Pseudomonadati</taxon>
        <taxon>Pseudomonadota</taxon>
        <taxon>Gammaproteobacteria</taxon>
        <taxon>Alteromonadales</taxon>
        <taxon>Moritellaceae</taxon>
        <taxon>Moritella</taxon>
    </lineage>
</organism>
<gene>
    <name evidence="1" type="ORF">MT2528_4354</name>
</gene>
<accession>A0ABY1HL93</accession>
<evidence type="ECO:0000313" key="2">
    <source>
        <dbReference type="Proteomes" id="UP000182660"/>
    </source>
</evidence>
<evidence type="ECO:0000313" key="1">
    <source>
        <dbReference type="EMBL" id="SGZ02226.1"/>
    </source>
</evidence>
<keyword evidence="2" id="KW-1185">Reference proteome</keyword>
<comment type="caution">
    <text evidence="1">The sequence shown here is derived from an EMBL/GenBank/DDBJ whole genome shotgun (WGS) entry which is preliminary data.</text>
</comment>
<protein>
    <submittedName>
        <fullName evidence="1">Uncharacterized protein</fullName>
    </submittedName>
</protein>
<dbReference type="Proteomes" id="UP000182660">
    <property type="component" value="Unassembled WGS sequence"/>
</dbReference>
<proteinExistence type="predicted"/>
<dbReference type="EMBL" id="FPLJ01000129">
    <property type="protein sequence ID" value="SGZ02226.1"/>
    <property type="molecule type" value="Genomic_DNA"/>
</dbReference>